<dbReference type="AlphaFoldDB" id="A0A4Q6XUP4"/>
<name>A0A4Q6XUP4_9SPHN</name>
<comment type="caution">
    <text evidence="7">The sequence shown here is derived from an EMBL/GenBank/DDBJ whole genome shotgun (WGS) entry which is preliminary data.</text>
</comment>
<dbReference type="SUPFAM" id="SSF88946">
    <property type="entry name" value="Sigma2 domain of RNA polymerase sigma factors"/>
    <property type="match status" value="1"/>
</dbReference>
<evidence type="ECO:0000313" key="7">
    <source>
        <dbReference type="EMBL" id="RZF64313.1"/>
    </source>
</evidence>
<dbReference type="NCBIfam" id="TIGR02937">
    <property type="entry name" value="sigma70-ECF"/>
    <property type="match status" value="1"/>
</dbReference>
<dbReference type="InterPro" id="IPR007627">
    <property type="entry name" value="RNA_pol_sigma70_r2"/>
</dbReference>
<dbReference type="Gene3D" id="1.10.10.10">
    <property type="entry name" value="Winged helix-like DNA-binding domain superfamily/Winged helix DNA-binding domain"/>
    <property type="match status" value="1"/>
</dbReference>
<evidence type="ECO:0000256" key="1">
    <source>
        <dbReference type="ARBA" id="ARBA00010641"/>
    </source>
</evidence>
<dbReference type="EMBL" id="SGIS01000015">
    <property type="protein sequence ID" value="RZF64313.1"/>
    <property type="molecule type" value="Genomic_DNA"/>
</dbReference>
<sequence>MSGSNSDITLPVDDEQPGWRAIEALYRDHAEWLRALVTRRLRAQPTEVDDIVQDTWLRAAGCKTDNIQHPKAFLSQTALNLFRDRKRREAVRQQHREGVAADRGGGDRHSMSEQEAILELERIVLDLPEKIRDVFVLSRFRHMSNAEIATTLGISIKTVEWRMGKALALCMSRLRD</sequence>
<accession>A0A4Q6XUP4</accession>
<dbReference type="SUPFAM" id="SSF88659">
    <property type="entry name" value="Sigma3 and sigma4 domains of RNA polymerase sigma factors"/>
    <property type="match status" value="1"/>
</dbReference>
<evidence type="ECO:0000256" key="2">
    <source>
        <dbReference type="ARBA" id="ARBA00023015"/>
    </source>
</evidence>
<comment type="similarity">
    <text evidence="1">Belongs to the sigma-70 factor family. ECF subfamily.</text>
</comment>
<proteinExistence type="inferred from homology"/>
<keyword evidence="4" id="KW-0804">Transcription</keyword>
<dbReference type="InterPro" id="IPR036388">
    <property type="entry name" value="WH-like_DNA-bd_sf"/>
</dbReference>
<keyword evidence="3" id="KW-0731">Sigma factor</keyword>
<dbReference type="GO" id="GO:0006352">
    <property type="term" value="P:DNA-templated transcription initiation"/>
    <property type="evidence" value="ECO:0007669"/>
    <property type="project" value="InterPro"/>
</dbReference>
<feature type="domain" description="RNA polymerase sigma factor 70 region 4 type 2" evidence="6">
    <location>
        <begin position="118"/>
        <end position="170"/>
    </location>
</feature>
<gene>
    <name evidence="7" type="ORF">EWE75_11155</name>
</gene>
<dbReference type="InterPro" id="IPR013325">
    <property type="entry name" value="RNA_pol_sigma_r2"/>
</dbReference>
<dbReference type="PANTHER" id="PTHR43133:SF63">
    <property type="entry name" value="RNA POLYMERASE SIGMA FACTOR FECI-RELATED"/>
    <property type="match status" value="1"/>
</dbReference>
<feature type="domain" description="RNA polymerase sigma-70 region 2" evidence="5">
    <location>
        <begin position="25"/>
        <end position="90"/>
    </location>
</feature>
<keyword evidence="8" id="KW-1185">Reference proteome</keyword>
<evidence type="ECO:0000256" key="4">
    <source>
        <dbReference type="ARBA" id="ARBA00023163"/>
    </source>
</evidence>
<dbReference type="InterPro" id="IPR039425">
    <property type="entry name" value="RNA_pol_sigma-70-like"/>
</dbReference>
<evidence type="ECO:0000313" key="8">
    <source>
        <dbReference type="Proteomes" id="UP000292085"/>
    </source>
</evidence>
<dbReference type="PANTHER" id="PTHR43133">
    <property type="entry name" value="RNA POLYMERASE ECF-TYPE SIGMA FACTO"/>
    <property type="match status" value="1"/>
</dbReference>
<evidence type="ECO:0000259" key="5">
    <source>
        <dbReference type="Pfam" id="PF04542"/>
    </source>
</evidence>
<dbReference type="InterPro" id="IPR014284">
    <property type="entry name" value="RNA_pol_sigma-70_dom"/>
</dbReference>
<organism evidence="7 8">
    <name type="scientific">Sphingomonas populi</name>
    <dbReference type="NCBI Taxonomy" id="2484750"/>
    <lineage>
        <taxon>Bacteria</taxon>
        <taxon>Pseudomonadati</taxon>
        <taxon>Pseudomonadota</taxon>
        <taxon>Alphaproteobacteria</taxon>
        <taxon>Sphingomonadales</taxon>
        <taxon>Sphingomonadaceae</taxon>
        <taxon>Sphingomonas</taxon>
    </lineage>
</organism>
<keyword evidence="2" id="KW-0805">Transcription regulation</keyword>
<evidence type="ECO:0000256" key="3">
    <source>
        <dbReference type="ARBA" id="ARBA00023082"/>
    </source>
</evidence>
<dbReference type="Pfam" id="PF04542">
    <property type="entry name" value="Sigma70_r2"/>
    <property type="match status" value="1"/>
</dbReference>
<dbReference type="OrthoDB" id="7205220at2"/>
<reference evidence="7 8" key="1">
    <citation type="submission" date="2019-02" db="EMBL/GenBank/DDBJ databases">
        <authorList>
            <person name="Li Y."/>
        </authorList>
    </citation>
    <scope>NUCLEOTIDE SEQUENCE [LARGE SCALE GENOMIC DNA]</scope>
    <source>
        <strain evidence="7 8">3-7</strain>
    </source>
</reference>
<dbReference type="Pfam" id="PF08281">
    <property type="entry name" value="Sigma70_r4_2"/>
    <property type="match status" value="1"/>
</dbReference>
<dbReference type="GO" id="GO:0003677">
    <property type="term" value="F:DNA binding"/>
    <property type="evidence" value="ECO:0007669"/>
    <property type="project" value="InterPro"/>
</dbReference>
<dbReference type="Gene3D" id="1.10.1740.10">
    <property type="match status" value="1"/>
</dbReference>
<dbReference type="InterPro" id="IPR013324">
    <property type="entry name" value="RNA_pol_sigma_r3/r4-like"/>
</dbReference>
<dbReference type="InterPro" id="IPR013249">
    <property type="entry name" value="RNA_pol_sigma70_r4_t2"/>
</dbReference>
<evidence type="ECO:0000259" key="6">
    <source>
        <dbReference type="Pfam" id="PF08281"/>
    </source>
</evidence>
<dbReference type="GO" id="GO:0016987">
    <property type="term" value="F:sigma factor activity"/>
    <property type="evidence" value="ECO:0007669"/>
    <property type="project" value="UniProtKB-KW"/>
</dbReference>
<protein>
    <submittedName>
        <fullName evidence="7">RNA polymerase sigma factor</fullName>
    </submittedName>
</protein>
<dbReference type="Proteomes" id="UP000292085">
    <property type="component" value="Unassembled WGS sequence"/>
</dbReference>